<dbReference type="STRING" id="8153.ENSHBUP00000014045"/>
<sequence length="895" mass="97555">MIGASSLSGDTLIACHFPVVQLSTWQLPVQALCSSAKRPGRLCSAGLTRAVSLPEQESINCEHAFTGDRRHFSSSYSSLNEDRTEEEGGSDGSWKYESTSSPEETSSHQKKESSVPRSNVRSRNSFRPCTELNEDEEDEDSDGDNLHRYHEDSSFVLHGNSNWPLSNVATNYPIYPMPHGNLDSEWGNEGTMLVSESDQEWLSNQSNQMDSLPPECQCCHMSRSGITMLACLEKDSDRLEDNMSCCLHGQHKCSPELLSNNHTEYVSDSSCNSSDGVLVNFCTMYNRSNNPATPHDLSSPAAHPSGSSEGCVFLNLQPVPQSQNEEVKLDSMTVYSPPKEEVDMLLSASRLSPRGLDSNCNLYSLEELPAGLSSLEVSDLTACLQSQATLAMGTNQKYYKLVTCDLSSQSPSPAWSSVTGCPEGQSRGSPFLLSFDQKKEGQQNEIDKIQDYQVATTSTDKALCRKKQADSIQNLSHTPCSLCPSQCGPHSSKCQDARVATTQPSVMQDQEHNYPCDTEKGKAVANRKIQFFCFVSVILSEKSLSYMSFSGPSPDVVRYSKAQRPTSLPIQPFVLVPAGKPQPPSQPLGCLLEQYLNKKSSKTANMQPAFSFKGKSSQSFSDFHPSPTDNHCSIFLEAPSSSDTCSTCTPSPECFIRTHSWNQLGESQDCTGPCTSNSSLDSHHTSCPTEAQEQDKAGPHSGQTQTNTLLSLVSAPNRSSLVRIPTYQDLISLTFEQSQVRAEPKSANHSLNYTTYHSILSQNPPTLTITTDTHHPNSQVSVSPPKTSLPQEKLPQCGAAPAADSGFFHSSFTAALSSVAPLSSLSSLLSLAASGLQIQDSAGHSLKPNQSHHSESLILSDRPPTEFNLSPDTSYESMSISHLQRRSEPQLTADK</sequence>
<feature type="region of interest" description="Disordered" evidence="1">
    <location>
        <begin position="72"/>
        <end position="145"/>
    </location>
</feature>
<dbReference type="Proteomes" id="UP000264840">
    <property type="component" value="Unplaced"/>
</dbReference>
<reference evidence="2" key="2">
    <citation type="submission" date="2025-09" db="UniProtKB">
        <authorList>
            <consortium name="Ensembl"/>
        </authorList>
    </citation>
    <scope>IDENTIFICATION</scope>
</reference>
<dbReference type="Ensembl" id="ENSHBUT00000033215.1">
    <property type="protein sequence ID" value="ENSHBUP00000014045.1"/>
    <property type="gene ID" value="ENSHBUG00000015868.1"/>
</dbReference>
<proteinExistence type="predicted"/>
<dbReference type="PANTHER" id="PTHR15591">
    <property type="entry name" value="RUN AND SH3 DOMAIN CONTAINING"/>
    <property type="match status" value="1"/>
</dbReference>
<protein>
    <recommendedName>
        <fullName evidence="4">RUN and SH3 domain containing 2</fullName>
    </recommendedName>
</protein>
<feature type="compositionally biased region" description="Polar residues" evidence="1">
    <location>
        <begin position="681"/>
        <end position="691"/>
    </location>
</feature>
<evidence type="ECO:0000256" key="1">
    <source>
        <dbReference type="SAM" id="MobiDB-lite"/>
    </source>
</evidence>
<feature type="compositionally biased region" description="Basic and acidic residues" evidence="1">
    <location>
        <begin position="105"/>
        <end position="114"/>
    </location>
</feature>
<evidence type="ECO:0000313" key="2">
    <source>
        <dbReference type="Ensembl" id="ENSHBUP00000014045.1"/>
    </source>
</evidence>
<dbReference type="OMA" id="RRHTWSQ"/>
<feature type="compositionally biased region" description="Low complexity" evidence="1">
    <location>
        <begin position="115"/>
        <end position="128"/>
    </location>
</feature>
<organism evidence="2 3">
    <name type="scientific">Haplochromis burtoni</name>
    <name type="common">Burton's mouthbrooder</name>
    <name type="synonym">Chromis burtoni</name>
    <dbReference type="NCBI Taxonomy" id="8153"/>
    <lineage>
        <taxon>Eukaryota</taxon>
        <taxon>Metazoa</taxon>
        <taxon>Chordata</taxon>
        <taxon>Craniata</taxon>
        <taxon>Vertebrata</taxon>
        <taxon>Euteleostomi</taxon>
        <taxon>Actinopterygii</taxon>
        <taxon>Neopterygii</taxon>
        <taxon>Teleostei</taxon>
        <taxon>Neoteleostei</taxon>
        <taxon>Acanthomorphata</taxon>
        <taxon>Ovalentaria</taxon>
        <taxon>Cichlomorphae</taxon>
        <taxon>Cichliformes</taxon>
        <taxon>Cichlidae</taxon>
        <taxon>African cichlids</taxon>
        <taxon>Pseudocrenilabrinae</taxon>
        <taxon>Haplochromini</taxon>
        <taxon>Haplochromis</taxon>
    </lineage>
</organism>
<name>A0A3Q2VQP0_HAPBU</name>
<feature type="compositionally biased region" description="Basic and acidic residues" evidence="1">
    <location>
        <begin position="885"/>
        <end position="895"/>
    </location>
</feature>
<evidence type="ECO:0008006" key="4">
    <source>
        <dbReference type="Google" id="ProtNLM"/>
    </source>
</evidence>
<feature type="region of interest" description="Disordered" evidence="1">
    <location>
        <begin position="842"/>
        <end position="895"/>
    </location>
</feature>
<dbReference type="GeneTree" id="ENSGT00940000171384"/>
<feature type="compositionally biased region" description="Polar residues" evidence="1">
    <location>
        <begin position="764"/>
        <end position="790"/>
    </location>
</feature>
<feature type="compositionally biased region" description="Acidic residues" evidence="1">
    <location>
        <begin position="132"/>
        <end position="143"/>
    </location>
</feature>
<feature type="region of interest" description="Disordered" evidence="1">
    <location>
        <begin position="764"/>
        <end position="797"/>
    </location>
</feature>
<keyword evidence="3" id="KW-1185">Reference proteome</keyword>
<dbReference type="PANTHER" id="PTHR15591:SF14">
    <property type="entry name" value="AP-4 COMPLEX ACCESSORY SUBUNIT RUSC2"/>
    <property type="match status" value="1"/>
</dbReference>
<feature type="compositionally biased region" description="Polar residues" evidence="1">
    <location>
        <begin position="867"/>
        <end position="882"/>
    </location>
</feature>
<reference evidence="2" key="1">
    <citation type="submission" date="2025-08" db="UniProtKB">
        <authorList>
            <consortium name="Ensembl"/>
        </authorList>
    </citation>
    <scope>IDENTIFICATION</scope>
</reference>
<evidence type="ECO:0000313" key="3">
    <source>
        <dbReference type="Proteomes" id="UP000264840"/>
    </source>
</evidence>
<feature type="compositionally biased region" description="Polar residues" evidence="1">
    <location>
        <begin position="842"/>
        <end position="851"/>
    </location>
</feature>
<dbReference type="InterPro" id="IPR047343">
    <property type="entry name" value="RUSC1_2"/>
</dbReference>
<feature type="region of interest" description="Disordered" evidence="1">
    <location>
        <begin position="681"/>
        <end position="704"/>
    </location>
</feature>
<accession>A0A3Q2VQP0</accession>
<dbReference type="AlphaFoldDB" id="A0A3Q2VQP0"/>
<dbReference type="GO" id="GO:0031410">
    <property type="term" value="C:cytoplasmic vesicle"/>
    <property type="evidence" value="ECO:0007669"/>
    <property type="project" value="TreeGrafter"/>
</dbReference>